<protein>
    <submittedName>
        <fullName evidence="3">Uu.00g144380.m01.CDS01</fullName>
    </submittedName>
</protein>
<gene>
    <name evidence="3" type="ORF">KHLLAP_LOCUS9880</name>
</gene>
<sequence length="98" mass="11040">MFPLDVLHAGGLLITVAIGATSMLAPQYLAGCTATELAKHGESKDDLFDESHFTTWKRAYPTQVEKVHCGVFDRMIEDVKFRNEDDFKVPSVHMQERV</sequence>
<name>A0AAI8VQU9_9PEZI</name>
<keyword evidence="1" id="KW-0472">Membrane</keyword>
<accession>A0AAI8VQU9</accession>
<evidence type="ECO:0000313" key="3">
    <source>
        <dbReference type="EMBL" id="CAJ2509412.1"/>
    </source>
</evidence>
<reference evidence="3" key="1">
    <citation type="submission" date="2023-10" db="EMBL/GenBank/DDBJ databases">
        <authorList>
            <person name="Hackl T."/>
        </authorList>
    </citation>
    <scope>NUCLEOTIDE SEQUENCE</scope>
</reference>
<keyword evidence="1" id="KW-1133">Transmembrane helix</keyword>
<organism evidence="3 4">
    <name type="scientific">Anthostomella pinea</name>
    <dbReference type="NCBI Taxonomy" id="933095"/>
    <lineage>
        <taxon>Eukaryota</taxon>
        <taxon>Fungi</taxon>
        <taxon>Dikarya</taxon>
        <taxon>Ascomycota</taxon>
        <taxon>Pezizomycotina</taxon>
        <taxon>Sordariomycetes</taxon>
        <taxon>Xylariomycetidae</taxon>
        <taxon>Xylariales</taxon>
        <taxon>Xylariaceae</taxon>
        <taxon>Anthostomella</taxon>
    </lineage>
</organism>
<proteinExistence type="predicted"/>
<keyword evidence="4" id="KW-1185">Reference proteome</keyword>
<dbReference type="EMBL" id="CAUWAG010000012">
    <property type="protein sequence ID" value="CAJ2509412.1"/>
    <property type="molecule type" value="Genomic_DNA"/>
</dbReference>
<keyword evidence="2" id="KW-0732">Signal</keyword>
<dbReference type="Proteomes" id="UP001295740">
    <property type="component" value="Unassembled WGS sequence"/>
</dbReference>
<dbReference type="AlphaFoldDB" id="A0AAI8VQU9"/>
<comment type="caution">
    <text evidence="3">The sequence shown here is derived from an EMBL/GenBank/DDBJ whole genome shotgun (WGS) entry which is preliminary data.</text>
</comment>
<evidence type="ECO:0000256" key="2">
    <source>
        <dbReference type="SAM" id="SignalP"/>
    </source>
</evidence>
<keyword evidence="1" id="KW-0812">Transmembrane</keyword>
<evidence type="ECO:0000313" key="4">
    <source>
        <dbReference type="Proteomes" id="UP001295740"/>
    </source>
</evidence>
<feature type="transmembrane region" description="Helical" evidence="1">
    <location>
        <begin position="6"/>
        <end position="25"/>
    </location>
</feature>
<feature type="signal peptide" evidence="2">
    <location>
        <begin position="1"/>
        <end position="19"/>
    </location>
</feature>
<evidence type="ECO:0000256" key="1">
    <source>
        <dbReference type="SAM" id="Phobius"/>
    </source>
</evidence>
<feature type="chain" id="PRO_5042488764" evidence="2">
    <location>
        <begin position="20"/>
        <end position="98"/>
    </location>
</feature>